<dbReference type="EMBL" id="JBHFEH010000007">
    <property type="protein sequence ID" value="KAL2056657.1"/>
    <property type="molecule type" value="Genomic_DNA"/>
</dbReference>
<dbReference type="Proteomes" id="UP001590951">
    <property type="component" value="Unassembled WGS sequence"/>
</dbReference>
<evidence type="ECO:0000256" key="1">
    <source>
        <dbReference type="SAM" id="MobiDB-lite"/>
    </source>
</evidence>
<protein>
    <submittedName>
        <fullName evidence="2">Uncharacterized protein</fullName>
    </submittedName>
</protein>
<sequence>MHRFKREISQTTSLQSPGIEVTQRSRGDIAKTTPFHAQNLGGKHSRMGCKPPKLYQFGVRKSKKCTAPAEPHPQILPFGDSSLGEMQSPRSYSANHLATATPP</sequence>
<keyword evidence="3" id="KW-1185">Reference proteome</keyword>
<feature type="region of interest" description="Disordered" evidence="1">
    <location>
        <begin position="1"/>
        <end position="49"/>
    </location>
</feature>
<feature type="compositionally biased region" description="Polar residues" evidence="1">
    <location>
        <begin position="84"/>
        <end position="103"/>
    </location>
</feature>
<reference evidence="2 3" key="1">
    <citation type="submission" date="2024-09" db="EMBL/GenBank/DDBJ databases">
        <title>Rethinking Asexuality: The Enigmatic Case of Functional Sexual Genes in Lepraria (Stereocaulaceae).</title>
        <authorList>
            <person name="Doellman M."/>
            <person name="Sun Y."/>
            <person name="Barcenas-Pena A."/>
            <person name="Lumbsch H.T."/>
            <person name="Grewe F."/>
        </authorList>
    </citation>
    <scope>NUCLEOTIDE SEQUENCE [LARGE SCALE GENOMIC DNA]</scope>
    <source>
        <strain evidence="2 3">Grewe 0041</strain>
    </source>
</reference>
<accession>A0ABR4BGW2</accession>
<evidence type="ECO:0000313" key="3">
    <source>
        <dbReference type="Proteomes" id="UP001590951"/>
    </source>
</evidence>
<name>A0ABR4BGW2_9LECA</name>
<gene>
    <name evidence="2" type="ORF">ABVK25_003051</name>
</gene>
<proteinExistence type="predicted"/>
<comment type="caution">
    <text evidence="2">The sequence shown here is derived from an EMBL/GenBank/DDBJ whole genome shotgun (WGS) entry which is preliminary data.</text>
</comment>
<organism evidence="2 3">
    <name type="scientific">Lepraria finkii</name>
    <dbReference type="NCBI Taxonomy" id="1340010"/>
    <lineage>
        <taxon>Eukaryota</taxon>
        <taxon>Fungi</taxon>
        <taxon>Dikarya</taxon>
        <taxon>Ascomycota</taxon>
        <taxon>Pezizomycotina</taxon>
        <taxon>Lecanoromycetes</taxon>
        <taxon>OSLEUM clade</taxon>
        <taxon>Lecanoromycetidae</taxon>
        <taxon>Lecanorales</taxon>
        <taxon>Lecanorineae</taxon>
        <taxon>Stereocaulaceae</taxon>
        <taxon>Lepraria</taxon>
    </lineage>
</organism>
<feature type="region of interest" description="Disordered" evidence="1">
    <location>
        <begin position="65"/>
        <end position="103"/>
    </location>
</feature>
<evidence type="ECO:0000313" key="2">
    <source>
        <dbReference type="EMBL" id="KAL2056657.1"/>
    </source>
</evidence>